<accession>A0ABZ1ETB0</accession>
<name>A0ABZ1ETB0_9ACTN</name>
<reference evidence="1 2" key="1">
    <citation type="submission" date="2022-10" db="EMBL/GenBank/DDBJ databases">
        <title>The complete genomes of actinobacterial strains from the NBC collection.</title>
        <authorList>
            <person name="Joergensen T.S."/>
            <person name="Alvarez Arevalo M."/>
            <person name="Sterndorff E.B."/>
            <person name="Faurdal D."/>
            <person name="Vuksanovic O."/>
            <person name="Mourched A.-S."/>
            <person name="Charusanti P."/>
            <person name="Shaw S."/>
            <person name="Blin K."/>
            <person name="Weber T."/>
        </authorList>
    </citation>
    <scope>NUCLEOTIDE SEQUENCE [LARGE SCALE GENOMIC DNA]</scope>
    <source>
        <strain evidence="1 2">NBC 01792</strain>
    </source>
</reference>
<protein>
    <recommendedName>
        <fullName evidence="3">Immunity protein 35 domain-containing protein</fullName>
    </recommendedName>
</protein>
<evidence type="ECO:0008006" key="3">
    <source>
        <dbReference type="Google" id="ProtNLM"/>
    </source>
</evidence>
<sequence>MADGFIQWYREDVTTAVFAEQVEIFSEFGIRLIHPNKNAAVVLDIEGDDVPMSQEELGRLIGRRFATLTFNWWLTADSNVIDTYEAVPVSRETQTLWLDGLYPDEVQRVESAVMAAATRLPVPTRAVIVDRRGISDPGDWDSIALWDGTHVPTSPDHVLALDSIAERIRRAAPGLRKEDTGGRRLSRLVPLRDPAA</sequence>
<dbReference type="EMBL" id="CP109083">
    <property type="protein sequence ID" value="WSB07352.1"/>
    <property type="molecule type" value="Genomic_DNA"/>
</dbReference>
<dbReference type="RefSeq" id="WP_326706154.1">
    <property type="nucleotide sequence ID" value="NZ_CP108861.1"/>
</dbReference>
<evidence type="ECO:0000313" key="1">
    <source>
        <dbReference type="EMBL" id="WSB07352.1"/>
    </source>
</evidence>
<organism evidence="1 2">
    <name type="scientific">Streptomyces cyaneofuscatus</name>
    <dbReference type="NCBI Taxonomy" id="66883"/>
    <lineage>
        <taxon>Bacteria</taxon>
        <taxon>Bacillati</taxon>
        <taxon>Actinomycetota</taxon>
        <taxon>Actinomycetes</taxon>
        <taxon>Kitasatosporales</taxon>
        <taxon>Streptomycetaceae</taxon>
        <taxon>Streptomyces</taxon>
    </lineage>
</organism>
<keyword evidence="2" id="KW-1185">Reference proteome</keyword>
<evidence type="ECO:0000313" key="2">
    <source>
        <dbReference type="Proteomes" id="UP001356428"/>
    </source>
</evidence>
<gene>
    <name evidence="1" type="ORF">OG849_08850</name>
</gene>
<proteinExistence type="predicted"/>
<dbReference type="Proteomes" id="UP001356428">
    <property type="component" value="Chromosome"/>
</dbReference>